<evidence type="ECO:0000313" key="2">
    <source>
        <dbReference type="Proteomes" id="UP001626550"/>
    </source>
</evidence>
<name>A0ABD2PJY6_9PLAT</name>
<organism evidence="1 2">
    <name type="scientific">Cichlidogyrus casuarinus</name>
    <dbReference type="NCBI Taxonomy" id="1844966"/>
    <lineage>
        <taxon>Eukaryota</taxon>
        <taxon>Metazoa</taxon>
        <taxon>Spiralia</taxon>
        <taxon>Lophotrochozoa</taxon>
        <taxon>Platyhelminthes</taxon>
        <taxon>Monogenea</taxon>
        <taxon>Monopisthocotylea</taxon>
        <taxon>Dactylogyridea</taxon>
        <taxon>Ancyrocephalidae</taxon>
        <taxon>Cichlidogyrus</taxon>
    </lineage>
</organism>
<evidence type="ECO:0000313" key="1">
    <source>
        <dbReference type="EMBL" id="KAL3307802.1"/>
    </source>
</evidence>
<evidence type="ECO:0008006" key="3">
    <source>
        <dbReference type="Google" id="ProtNLM"/>
    </source>
</evidence>
<comment type="caution">
    <text evidence="1">The sequence shown here is derived from an EMBL/GenBank/DDBJ whole genome shotgun (WGS) entry which is preliminary data.</text>
</comment>
<protein>
    <recommendedName>
        <fullName evidence="3">Paraquat-inducible protein B</fullName>
    </recommendedName>
</protein>
<dbReference type="AlphaFoldDB" id="A0ABD2PJY6"/>
<dbReference type="Proteomes" id="UP001626550">
    <property type="component" value="Unassembled WGS sequence"/>
</dbReference>
<keyword evidence="2" id="KW-1185">Reference proteome</keyword>
<proteinExistence type="predicted"/>
<gene>
    <name evidence="1" type="ORF">Ciccas_013673</name>
</gene>
<accession>A0ABD2PJY6</accession>
<feature type="non-terminal residue" evidence="1">
    <location>
        <position position="63"/>
    </location>
</feature>
<reference evidence="1 2" key="1">
    <citation type="submission" date="2024-11" db="EMBL/GenBank/DDBJ databases">
        <title>Adaptive evolution of stress response genes in parasites aligns with host niche diversity.</title>
        <authorList>
            <person name="Hahn C."/>
            <person name="Resl P."/>
        </authorList>
    </citation>
    <scope>NUCLEOTIDE SEQUENCE [LARGE SCALE GENOMIC DNA]</scope>
    <source>
        <strain evidence="1">EGGRZ-B1_66</strain>
        <tissue evidence="1">Body</tissue>
    </source>
</reference>
<sequence length="63" mass="7256">MAYPSEIRMKLYTPMFTSLNEAFKQTSQDMKQMTSLVDQLKPNLQALNINPGELLSKLDTYID</sequence>
<dbReference type="EMBL" id="JBJKFK010006460">
    <property type="protein sequence ID" value="KAL3307802.1"/>
    <property type="molecule type" value="Genomic_DNA"/>
</dbReference>